<feature type="non-terminal residue" evidence="1">
    <location>
        <position position="1"/>
    </location>
</feature>
<accession>A0A382IZ88</accession>
<feature type="non-terminal residue" evidence="1">
    <location>
        <position position="63"/>
    </location>
</feature>
<proteinExistence type="predicted"/>
<reference evidence="1" key="1">
    <citation type="submission" date="2018-05" db="EMBL/GenBank/DDBJ databases">
        <authorList>
            <person name="Lanie J.A."/>
            <person name="Ng W.-L."/>
            <person name="Kazmierczak K.M."/>
            <person name="Andrzejewski T.M."/>
            <person name="Davidsen T.M."/>
            <person name="Wayne K.J."/>
            <person name="Tettelin H."/>
            <person name="Glass J.I."/>
            <person name="Rusch D."/>
            <person name="Podicherti R."/>
            <person name="Tsui H.-C.T."/>
            <person name="Winkler M.E."/>
        </authorList>
    </citation>
    <scope>NUCLEOTIDE SEQUENCE</scope>
</reference>
<dbReference type="EMBL" id="UINC01070711">
    <property type="protein sequence ID" value="SVC05070.1"/>
    <property type="molecule type" value="Genomic_DNA"/>
</dbReference>
<sequence>VLQTIKVIKEGNLRIKVENLRIKVEKRSNKVVGHRVVRHYLLLSNGGGRRKREYPNGHRKQNL</sequence>
<protein>
    <submittedName>
        <fullName evidence="1">Uncharacterized protein</fullName>
    </submittedName>
</protein>
<name>A0A382IZ88_9ZZZZ</name>
<dbReference type="AlphaFoldDB" id="A0A382IZ88"/>
<gene>
    <name evidence="1" type="ORF">METZ01_LOCUS257924</name>
</gene>
<evidence type="ECO:0000313" key="1">
    <source>
        <dbReference type="EMBL" id="SVC05070.1"/>
    </source>
</evidence>
<organism evidence="1">
    <name type="scientific">marine metagenome</name>
    <dbReference type="NCBI Taxonomy" id="408172"/>
    <lineage>
        <taxon>unclassified sequences</taxon>
        <taxon>metagenomes</taxon>
        <taxon>ecological metagenomes</taxon>
    </lineage>
</organism>